<dbReference type="InterPro" id="IPR051452">
    <property type="entry name" value="Diverse_Oxidoreductases"/>
</dbReference>
<evidence type="ECO:0000256" key="1">
    <source>
        <dbReference type="ARBA" id="ARBA00022714"/>
    </source>
</evidence>
<dbReference type="InterPro" id="IPR036884">
    <property type="entry name" value="2Fe-2S-bd_dom_sf"/>
</dbReference>
<dbReference type="PANTHER" id="PTHR44379:SF8">
    <property type="entry name" value="XANTHINE DEHYDROGENASE IRON-SULFUR-BINDING SUBUNIT XDHC-RELATED"/>
    <property type="match status" value="1"/>
</dbReference>
<dbReference type="GO" id="GO:0016491">
    <property type="term" value="F:oxidoreductase activity"/>
    <property type="evidence" value="ECO:0007669"/>
    <property type="project" value="UniProtKB-KW"/>
</dbReference>
<dbReference type="InterPro" id="IPR006058">
    <property type="entry name" value="2Fe2S_fd_BS"/>
</dbReference>
<keyword evidence="2" id="KW-0479">Metal-binding</keyword>
<dbReference type="RefSeq" id="WP_075009728.1">
    <property type="nucleotide sequence ID" value="NZ_FOAP01000019.1"/>
</dbReference>
<dbReference type="InterPro" id="IPR012675">
    <property type="entry name" value="Beta-grasp_dom_sf"/>
</dbReference>
<evidence type="ECO:0000256" key="5">
    <source>
        <dbReference type="ARBA" id="ARBA00023014"/>
    </source>
</evidence>
<reference evidence="8" key="1">
    <citation type="submission" date="2016-10" db="EMBL/GenBank/DDBJ databases">
        <authorList>
            <person name="Varghese N."/>
            <person name="Submissions S."/>
        </authorList>
    </citation>
    <scope>NUCLEOTIDE SEQUENCE [LARGE SCALE GENOMIC DNA]</scope>
    <source>
        <strain evidence="8">DSM 17044</strain>
    </source>
</reference>
<evidence type="ECO:0000259" key="6">
    <source>
        <dbReference type="PROSITE" id="PS51085"/>
    </source>
</evidence>
<dbReference type="Pfam" id="PF00111">
    <property type="entry name" value="Fer2"/>
    <property type="match status" value="1"/>
</dbReference>
<name>A0A1H7ZRY2_STIAU</name>
<evidence type="ECO:0000313" key="7">
    <source>
        <dbReference type="EMBL" id="SEM60127.1"/>
    </source>
</evidence>
<accession>A0A1H7ZRY2</accession>
<evidence type="ECO:0000256" key="3">
    <source>
        <dbReference type="ARBA" id="ARBA00023002"/>
    </source>
</evidence>
<organism evidence="7 8">
    <name type="scientific">Stigmatella aurantiaca</name>
    <dbReference type="NCBI Taxonomy" id="41"/>
    <lineage>
        <taxon>Bacteria</taxon>
        <taxon>Pseudomonadati</taxon>
        <taxon>Myxococcota</taxon>
        <taxon>Myxococcia</taxon>
        <taxon>Myxococcales</taxon>
        <taxon>Cystobacterineae</taxon>
        <taxon>Archangiaceae</taxon>
        <taxon>Stigmatella</taxon>
    </lineage>
</organism>
<dbReference type="GO" id="GO:0051537">
    <property type="term" value="F:2 iron, 2 sulfur cluster binding"/>
    <property type="evidence" value="ECO:0007669"/>
    <property type="project" value="UniProtKB-KW"/>
</dbReference>
<dbReference type="Gene3D" id="3.10.20.30">
    <property type="match status" value="1"/>
</dbReference>
<dbReference type="Gene3D" id="1.10.150.120">
    <property type="entry name" value="[2Fe-2S]-binding domain"/>
    <property type="match status" value="1"/>
</dbReference>
<dbReference type="Pfam" id="PF01799">
    <property type="entry name" value="Fer2_2"/>
    <property type="match status" value="1"/>
</dbReference>
<keyword evidence="3" id="KW-0560">Oxidoreductase</keyword>
<dbReference type="SUPFAM" id="SSF47741">
    <property type="entry name" value="CO dehydrogenase ISP C-domain like"/>
    <property type="match status" value="1"/>
</dbReference>
<dbReference type="Proteomes" id="UP000182719">
    <property type="component" value="Unassembled WGS sequence"/>
</dbReference>
<dbReference type="InterPro" id="IPR036010">
    <property type="entry name" value="2Fe-2S_ferredoxin-like_sf"/>
</dbReference>
<dbReference type="FunFam" id="3.10.20.30:FF:000020">
    <property type="entry name" value="Xanthine dehydrogenase iron-sulfur subunit"/>
    <property type="match status" value="1"/>
</dbReference>
<sequence length="167" mass="17569">MSDRIPFSLQVNGETHGLTVVPERTLLEVLREDLRATGTRRGCDQGSCGACMVLVDGEPRLSCLSLAVTLRGRAITTIEGVETGGTLHPVQRALVQHGAVQCGFCMSGIVVTAKALLDHNPSPTPEEIRQALGSNVCRCSGYAKVIEAIASLSAAPGPATSPERPHE</sequence>
<dbReference type="CDD" id="cd00207">
    <property type="entry name" value="fer2"/>
    <property type="match status" value="1"/>
</dbReference>
<proteinExistence type="predicted"/>
<dbReference type="GO" id="GO:0046872">
    <property type="term" value="F:metal ion binding"/>
    <property type="evidence" value="ECO:0007669"/>
    <property type="project" value="UniProtKB-KW"/>
</dbReference>
<dbReference type="SUPFAM" id="SSF54292">
    <property type="entry name" value="2Fe-2S ferredoxin-like"/>
    <property type="match status" value="1"/>
</dbReference>
<keyword evidence="5" id="KW-0411">Iron-sulfur</keyword>
<dbReference type="InterPro" id="IPR001041">
    <property type="entry name" value="2Fe-2S_ferredoxin-type"/>
</dbReference>
<keyword evidence="1" id="KW-0001">2Fe-2S</keyword>
<dbReference type="PANTHER" id="PTHR44379">
    <property type="entry name" value="OXIDOREDUCTASE WITH IRON-SULFUR SUBUNIT"/>
    <property type="match status" value="1"/>
</dbReference>
<dbReference type="PROSITE" id="PS51085">
    <property type="entry name" value="2FE2S_FER_2"/>
    <property type="match status" value="1"/>
</dbReference>
<gene>
    <name evidence="7" type="ORF">SAMN05444354_11979</name>
</gene>
<keyword evidence="4" id="KW-0408">Iron</keyword>
<protein>
    <submittedName>
        <fullName evidence="7">Carbon-monoxide dehydrogenase small subunit</fullName>
    </submittedName>
</protein>
<dbReference type="InterPro" id="IPR002888">
    <property type="entry name" value="2Fe-2S-bd"/>
</dbReference>
<dbReference type="EMBL" id="FOAP01000019">
    <property type="protein sequence ID" value="SEM60127.1"/>
    <property type="molecule type" value="Genomic_DNA"/>
</dbReference>
<dbReference type="OrthoDB" id="9775084at2"/>
<evidence type="ECO:0000256" key="4">
    <source>
        <dbReference type="ARBA" id="ARBA00023004"/>
    </source>
</evidence>
<evidence type="ECO:0000256" key="2">
    <source>
        <dbReference type="ARBA" id="ARBA00022723"/>
    </source>
</evidence>
<dbReference type="AlphaFoldDB" id="A0A1H7ZRY2"/>
<feature type="domain" description="2Fe-2S ferredoxin-type" evidence="6">
    <location>
        <begin position="5"/>
        <end position="81"/>
    </location>
</feature>
<dbReference type="PROSITE" id="PS00197">
    <property type="entry name" value="2FE2S_FER_1"/>
    <property type="match status" value="1"/>
</dbReference>
<evidence type="ECO:0000313" key="8">
    <source>
        <dbReference type="Proteomes" id="UP000182719"/>
    </source>
</evidence>
<keyword evidence="8" id="KW-1185">Reference proteome</keyword>